<dbReference type="SMART" id="SM00389">
    <property type="entry name" value="HOX"/>
    <property type="match status" value="1"/>
</dbReference>
<feature type="compositionally biased region" description="Low complexity" evidence="5">
    <location>
        <begin position="555"/>
        <end position="567"/>
    </location>
</feature>
<evidence type="ECO:0000256" key="4">
    <source>
        <dbReference type="RuleBase" id="RU000682"/>
    </source>
</evidence>
<reference evidence="8" key="1">
    <citation type="journal article" date="2014" name="Proc. Natl. Acad. Sci. U.S.A.">
        <title>Extensive sampling of basidiomycete genomes demonstrates inadequacy of the white-rot/brown-rot paradigm for wood decay fungi.</title>
        <authorList>
            <person name="Riley R."/>
            <person name="Salamov A.A."/>
            <person name="Brown D.W."/>
            <person name="Nagy L.G."/>
            <person name="Floudas D."/>
            <person name="Held B.W."/>
            <person name="Levasseur A."/>
            <person name="Lombard V."/>
            <person name="Morin E."/>
            <person name="Otillar R."/>
            <person name="Lindquist E.A."/>
            <person name="Sun H."/>
            <person name="LaButti K.M."/>
            <person name="Schmutz J."/>
            <person name="Jabbour D."/>
            <person name="Luo H."/>
            <person name="Baker S.E."/>
            <person name="Pisabarro A.G."/>
            <person name="Walton J.D."/>
            <person name="Blanchette R.A."/>
            <person name="Henrissat B."/>
            <person name="Martin F."/>
            <person name="Cullen D."/>
            <person name="Hibbett D.S."/>
            <person name="Grigoriev I.V."/>
        </authorList>
    </citation>
    <scope>NUCLEOTIDE SEQUENCE [LARGE SCALE GENOMIC DNA]</scope>
    <source>
        <strain evidence="8">FD-172 SS1</strain>
    </source>
</reference>
<dbReference type="PROSITE" id="PS50071">
    <property type="entry name" value="HOMEOBOX_2"/>
    <property type="match status" value="1"/>
</dbReference>
<keyword evidence="8" id="KW-1185">Reference proteome</keyword>
<keyword evidence="3 4" id="KW-0238">DNA-binding</keyword>
<comment type="subcellular location">
    <subcellularLocation>
        <location evidence="1 3 4">Nucleus</location>
    </subcellularLocation>
</comment>
<dbReference type="InParanoid" id="A0A067MJX4"/>
<sequence length="663" mass="70948">MEHDQKSSERDFYAKHDPYGLNGLQIPLSSLLDDGMEEMSPVTSTASTPPLPSQALPSAPGASNAQDPYSSKTASPRPPSATVAHQAKRKRSRVNPDQLTQLERIFAVDRSPTAARRKEISELLGMQERQTQIWFQNRRAKAKLQESKGRHVYHHGDSPRHGLADLSGVTPPDTPPGLVAGFEGDLQALLHEVEPVSIIPCTDLSIGTWRRIASTTGRHDLVAYNCESKRSLTWFIHSAGFGFKMEIPYDIIKDIHFDPMHSGPQGQGRASFILAQPPHFYMEDTLPPATKVWKRCSDWTQGMQATAVLRHDVVGSAIQLAHTVRGLEGAAALASGVGVGANIQLHPPGYALNMLRSPSLDGPLPVQIQPPPMMGLPVSQPYAFPNPAVQNLRPMHAMHGRKRSFSGPAAFDSSALLPDLASHHSQSQQGSEGGAPQQRYTPNRANSLQFLSSLSSYQNQSQQHHMSPPPSALLPPQQQQQQQQSQSQSHSSPLMEEYSSVPISHAVAQRPYTANGGLTSRSFGSGSNGNSSNGAGGGGEERMSHPQRRYSELTSGSGASSALSSLSQPLLTTPFTPNGGVSVSGGASSSSSSSHGIGSVSDVMSSLPPSVFDELEMDMSAYPYLDDESSAGGLGVGVGVGSLESAMSESLQRQLEQQHPSLG</sequence>
<dbReference type="SUPFAM" id="SSF46689">
    <property type="entry name" value="Homeodomain-like"/>
    <property type="match status" value="1"/>
</dbReference>
<feature type="DNA-binding region" description="Homeobox" evidence="3">
    <location>
        <begin position="87"/>
        <end position="146"/>
    </location>
</feature>
<evidence type="ECO:0000313" key="8">
    <source>
        <dbReference type="Proteomes" id="UP000027195"/>
    </source>
</evidence>
<dbReference type="GO" id="GO:0003700">
    <property type="term" value="F:DNA-binding transcription factor activity"/>
    <property type="evidence" value="ECO:0007669"/>
    <property type="project" value="TreeGrafter"/>
</dbReference>
<organism evidence="7 8">
    <name type="scientific">Botryobasidium botryosum (strain FD-172 SS1)</name>
    <dbReference type="NCBI Taxonomy" id="930990"/>
    <lineage>
        <taxon>Eukaryota</taxon>
        <taxon>Fungi</taxon>
        <taxon>Dikarya</taxon>
        <taxon>Basidiomycota</taxon>
        <taxon>Agaricomycotina</taxon>
        <taxon>Agaricomycetes</taxon>
        <taxon>Cantharellales</taxon>
        <taxon>Botryobasidiaceae</taxon>
        <taxon>Botryobasidium</taxon>
    </lineage>
</organism>
<evidence type="ECO:0000256" key="3">
    <source>
        <dbReference type="PROSITE-ProRule" id="PRU00108"/>
    </source>
</evidence>
<evidence type="ECO:0000313" key="7">
    <source>
        <dbReference type="EMBL" id="KDQ15814.1"/>
    </source>
</evidence>
<proteinExistence type="inferred from homology"/>
<dbReference type="CDD" id="cd00086">
    <property type="entry name" value="homeodomain"/>
    <property type="match status" value="1"/>
</dbReference>
<accession>A0A067MJX4</accession>
<protein>
    <recommendedName>
        <fullName evidence="6">Homeobox domain-containing protein</fullName>
    </recommendedName>
</protein>
<dbReference type="GO" id="GO:0000977">
    <property type="term" value="F:RNA polymerase II transcription regulatory region sequence-specific DNA binding"/>
    <property type="evidence" value="ECO:0007669"/>
    <property type="project" value="TreeGrafter"/>
</dbReference>
<feature type="region of interest" description="Disordered" evidence="5">
    <location>
        <begin position="455"/>
        <end position="498"/>
    </location>
</feature>
<dbReference type="GO" id="GO:0030154">
    <property type="term" value="P:cell differentiation"/>
    <property type="evidence" value="ECO:0007669"/>
    <property type="project" value="TreeGrafter"/>
</dbReference>
<comment type="similarity">
    <text evidence="2">Belongs to the Caudal homeobox family.</text>
</comment>
<dbReference type="InterPro" id="IPR047152">
    <property type="entry name" value="Caudal_homeobox"/>
</dbReference>
<dbReference type="InterPro" id="IPR009057">
    <property type="entry name" value="Homeodomain-like_sf"/>
</dbReference>
<dbReference type="Proteomes" id="UP000027195">
    <property type="component" value="Unassembled WGS sequence"/>
</dbReference>
<keyword evidence="3 4" id="KW-0539">Nucleus</keyword>
<feature type="compositionally biased region" description="Low complexity" evidence="5">
    <location>
        <begin position="579"/>
        <end position="601"/>
    </location>
</feature>
<keyword evidence="3 4" id="KW-0371">Homeobox</keyword>
<dbReference type="GO" id="GO:0005634">
    <property type="term" value="C:nucleus"/>
    <property type="evidence" value="ECO:0007669"/>
    <property type="project" value="UniProtKB-SubCell"/>
</dbReference>
<dbReference type="GO" id="GO:0006357">
    <property type="term" value="P:regulation of transcription by RNA polymerase II"/>
    <property type="evidence" value="ECO:0007669"/>
    <property type="project" value="TreeGrafter"/>
</dbReference>
<dbReference type="STRING" id="930990.A0A067MJX4"/>
<evidence type="ECO:0000256" key="5">
    <source>
        <dbReference type="SAM" id="MobiDB-lite"/>
    </source>
</evidence>
<dbReference type="InterPro" id="IPR057939">
    <property type="entry name" value="TRF2_HOY1_PH"/>
</dbReference>
<feature type="compositionally biased region" description="Low complexity" evidence="5">
    <location>
        <begin position="520"/>
        <end position="533"/>
    </location>
</feature>
<dbReference type="AlphaFoldDB" id="A0A067MJX4"/>
<feature type="compositionally biased region" description="Polar residues" evidence="5">
    <location>
        <begin position="64"/>
        <end position="74"/>
    </location>
</feature>
<dbReference type="PANTHER" id="PTHR24332:SF9">
    <property type="entry name" value="HOMEOTIC PROTEIN CAUDAL"/>
    <property type="match status" value="1"/>
</dbReference>
<dbReference type="GO" id="GO:0009948">
    <property type="term" value="P:anterior/posterior axis specification"/>
    <property type="evidence" value="ECO:0007669"/>
    <property type="project" value="TreeGrafter"/>
</dbReference>
<feature type="region of interest" description="Disordered" evidence="5">
    <location>
        <begin position="1"/>
        <end position="98"/>
    </location>
</feature>
<evidence type="ECO:0000256" key="2">
    <source>
        <dbReference type="ARBA" id="ARBA00010341"/>
    </source>
</evidence>
<dbReference type="Pfam" id="PF00046">
    <property type="entry name" value="Homeodomain"/>
    <property type="match status" value="1"/>
</dbReference>
<dbReference type="OrthoDB" id="6159439at2759"/>
<feature type="compositionally biased region" description="Low complexity" evidence="5">
    <location>
        <begin position="474"/>
        <end position="494"/>
    </location>
</feature>
<dbReference type="HOGENOM" id="CLU_027076_2_0_1"/>
<feature type="domain" description="Homeobox" evidence="6">
    <location>
        <begin position="85"/>
        <end position="145"/>
    </location>
</feature>
<name>A0A067MJX4_BOTB1</name>
<dbReference type="InterPro" id="IPR001356">
    <property type="entry name" value="HD"/>
</dbReference>
<dbReference type="PANTHER" id="PTHR24332">
    <property type="entry name" value="HOMEOBOX PROTEIN CDX"/>
    <property type="match status" value="1"/>
</dbReference>
<dbReference type="Gene3D" id="1.10.10.60">
    <property type="entry name" value="Homeodomain-like"/>
    <property type="match status" value="1"/>
</dbReference>
<dbReference type="EMBL" id="KL198030">
    <property type="protein sequence ID" value="KDQ15814.1"/>
    <property type="molecule type" value="Genomic_DNA"/>
</dbReference>
<evidence type="ECO:0000259" key="6">
    <source>
        <dbReference type="PROSITE" id="PS50071"/>
    </source>
</evidence>
<dbReference type="Pfam" id="PF24818">
    <property type="entry name" value="PH_TRF2_HOY1"/>
    <property type="match status" value="1"/>
</dbReference>
<feature type="region of interest" description="Disordered" evidence="5">
    <location>
        <begin position="514"/>
        <end position="607"/>
    </location>
</feature>
<feature type="compositionally biased region" description="Low complexity" evidence="5">
    <location>
        <begin position="425"/>
        <end position="438"/>
    </location>
</feature>
<feature type="compositionally biased region" description="Low complexity" evidence="5">
    <location>
        <begin position="53"/>
        <end position="63"/>
    </location>
</feature>
<evidence type="ECO:0000256" key="1">
    <source>
        <dbReference type="ARBA" id="ARBA00004123"/>
    </source>
</evidence>
<feature type="compositionally biased region" description="Basic and acidic residues" evidence="5">
    <location>
        <begin position="1"/>
        <end position="18"/>
    </location>
</feature>
<feature type="region of interest" description="Disordered" evidence="5">
    <location>
        <begin position="420"/>
        <end position="441"/>
    </location>
</feature>
<gene>
    <name evidence="7" type="ORF">BOTBODRAFT_273374</name>
</gene>